<accession>A0A915N5F2</accession>
<name>A0A915N5F2_MELJA</name>
<organism evidence="1 2">
    <name type="scientific">Meloidogyne javanica</name>
    <name type="common">Root-knot nematode worm</name>
    <dbReference type="NCBI Taxonomy" id="6303"/>
    <lineage>
        <taxon>Eukaryota</taxon>
        <taxon>Metazoa</taxon>
        <taxon>Ecdysozoa</taxon>
        <taxon>Nematoda</taxon>
        <taxon>Chromadorea</taxon>
        <taxon>Rhabditida</taxon>
        <taxon>Tylenchina</taxon>
        <taxon>Tylenchomorpha</taxon>
        <taxon>Tylenchoidea</taxon>
        <taxon>Meloidogynidae</taxon>
        <taxon>Meloidogyninae</taxon>
        <taxon>Meloidogyne</taxon>
        <taxon>Meloidogyne incognita group</taxon>
    </lineage>
</organism>
<keyword evidence="1" id="KW-1185">Reference proteome</keyword>
<reference evidence="2" key="1">
    <citation type="submission" date="2022-11" db="UniProtKB">
        <authorList>
            <consortium name="WormBaseParasite"/>
        </authorList>
    </citation>
    <scope>IDENTIFICATION</scope>
</reference>
<protein>
    <submittedName>
        <fullName evidence="2">Uncharacterized protein</fullName>
    </submittedName>
</protein>
<dbReference type="WBParaSite" id="scaffold7256_cov268.g11835">
    <property type="protein sequence ID" value="scaffold7256_cov268.g11835"/>
    <property type="gene ID" value="scaffold7256_cov268.g11835"/>
</dbReference>
<sequence>MKISLYPFRPVMCTSSDLIQAEIYQETYVTSNVYNVLTITQIWFLVMPKLSFSAVDIDSFITVPTLLMYVAASGKLDFRLKQ</sequence>
<dbReference type="Proteomes" id="UP000887561">
    <property type="component" value="Unplaced"/>
</dbReference>
<dbReference type="AlphaFoldDB" id="A0A915N5F2"/>
<evidence type="ECO:0000313" key="1">
    <source>
        <dbReference type="Proteomes" id="UP000887561"/>
    </source>
</evidence>
<evidence type="ECO:0000313" key="2">
    <source>
        <dbReference type="WBParaSite" id="scaffold7256_cov268.g11835"/>
    </source>
</evidence>
<proteinExistence type="predicted"/>